<dbReference type="SMART" id="SM00357">
    <property type="entry name" value="CSP"/>
    <property type="match status" value="1"/>
</dbReference>
<feature type="region of interest" description="Disordered" evidence="11">
    <location>
        <begin position="312"/>
        <end position="336"/>
    </location>
</feature>
<evidence type="ECO:0000256" key="4">
    <source>
        <dbReference type="ARBA" id="ARBA00022598"/>
    </source>
</evidence>
<evidence type="ECO:0000256" key="10">
    <source>
        <dbReference type="ARBA" id="ARBA00023273"/>
    </source>
</evidence>
<sequence>MTRSQHNAGVRRMLVAVFWALLLSLLAIEAPAGSTLFLGLAAPSLRVLPRRWPRSLQAFPGDATMGGRPGRDKGDEMIASEEDEFGEDDEDGIEMDEPPAEVLDAWDTDGVAQSILENFQDENDTEIAGKKLLTFRGVAKLLEVLGLERENFVQMFTEDDDDMDDEDMDMEDDDEEEEEEKRPTSRDIDPRGRPSGGGGASRPPPGGREMRPWLLEVNASPSLSTTTEDDRLLKLRLINDTLNIAQQVKLNPSDGSDSPDPTYMGDFVCIFDEIVQRQRDEQRASTAAGWRGSAGRRAVRWQERAWTKDLACGQRKGGGCSSSRLPIPDELRQTGGTLLDSRPYAEAPAASAPAATAPQAAQAAAAPQADSFALNSFGGAGYMAAAAAAAQSATDPEQMAEYQRYVIALQMQYAAMSAAGVGAPGSRPTPAPFKPINHNEHDKTHEFVGSVFKWDDDQGWGFISCLDARKVYGKDVFLHKAEIGGVADLYKQRTKVEVKDGDWVRFKVEISRGKPRARDVTQVGAPEEYAQKPEAKRQRTS</sequence>
<keyword evidence="3" id="KW-0963">Cytoplasm</keyword>
<evidence type="ECO:0000256" key="1">
    <source>
        <dbReference type="ARBA" id="ARBA00004120"/>
    </source>
</evidence>
<dbReference type="GO" id="GO:0015631">
    <property type="term" value="F:tubulin binding"/>
    <property type="evidence" value="ECO:0007669"/>
    <property type="project" value="TreeGrafter"/>
</dbReference>
<dbReference type="Proteomes" id="UP000626109">
    <property type="component" value="Unassembled WGS sequence"/>
</dbReference>
<gene>
    <name evidence="13" type="ORF">PGLA2088_LOCUS33602</name>
</gene>
<evidence type="ECO:0000256" key="8">
    <source>
        <dbReference type="ARBA" id="ARBA00023069"/>
    </source>
</evidence>
<keyword evidence="7" id="KW-0067">ATP-binding</keyword>
<keyword evidence="4" id="KW-0436">Ligase</keyword>
<dbReference type="PROSITE" id="PS51857">
    <property type="entry name" value="CSD_2"/>
    <property type="match status" value="1"/>
</dbReference>
<comment type="similarity">
    <text evidence="2">Belongs to the tubulin polyglutamylase family.</text>
</comment>
<dbReference type="SUPFAM" id="SSF50249">
    <property type="entry name" value="Nucleic acid-binding proteins"/>
    <property type="match status" value="1"/>
</dbReference>
<dbReference type="AlphaFoldDB" id="A0A813KEX1"/>
<dbReference type="PANTHER" id="PTHR12241">
    <property type="entry name" value="TUBULIN POLYGLUTAMYLASE"/>
    <property type="match status" value="1"/>
</dbReference>
<dbReference type="InterPro" id="IPR012340">
    <property type="entry name" value="NA-bd_OB-fold"/>
</dbReference>
<evidence type="ECO:0000256" key="11">
    <source>
        <dbReference type="SAM" id="MobiDB-lite"/>
    </source>
</evidence>
<evidence type="ECO:0000256" key="7">
    <source>
        <dbReference type="ARBA" id="ARBA00022840"/>
    </source>
</evidence>
<dbReference type="GO" id="GO:0005524">
    <property type="term" value="F:ATP binding"/>
    <property type="evidence" value="ECO:0007669"/>
    <property type="project" value="UniProtKB-KW"/>
</dbReference>
<protein>
    <recommendedName>
        <fullName evidence="12">CSD domain-containing protein</fullName>
    </recommendedName>
</protein>
<name>A0A813KEX1_POLGL</name>
<evidence type="ECO:0000313" key="13">
    <source>
        <dbReference type="EMBL" id="CAE8705244.1"/>
    </source>
</evidence>
<feature type="domain" description="CSD" evidence="12">
    <location>
        <begin position="446"/>
        <end position="522"/>
    </location>
</feature>
<evidence type="ECO:0000256" key="2">
    <source>
        <dbReference type="ARBA" id="ARBA00006118"/>
    </source>
</evidence>
<comment type="caution">
    <text evidence="13">The sequence shown here is derived from an EMBL/GenBank/DDBJ whole genome shotgun (WGS) entry which is preliminary data.</text>
</comment>
<dbReference type="InterPro" id="IPR002059">
    <property type="entry name" value="CSP_DNA-bd"/>
</dbReference>
<dbReference type="InterPro" id="IPR004344">
    <property type="entry name" value="TTL/TTLL_fam"/>
</dbReference>
<keyword evidence="10" id="KW-0966">Cell projection</keyword>
<dbReference type="GO" id="GO:0003676">
    <property type="term" value="F:nucleic acid binding"/>
    <property type="evidence" value="ECO:0007669"/>
    <property type="project" value="InterPro"/>
</dbReference>
<feature type="region of interest" description="Disordered" evidence="11">
    <location>
        <begin position="156"/>
        <end position="211"/>
    </location>
</feature>
<keyword evidence="6" id="KW-0547">Nucleotide-binding</keyword>
<dbReference type="InterPro" id="IPR011129">
    <property type="entry name" value="CSD"/>
</dbReference>
<dbReference type="GO" id="GO:0070740">
    <property type="term" value="F:tubulin-glutamic acid ligase activity"/>
    <property type="evidence" value="ECO:0007669"/>
    <property type="project" value="TreeGrafter"/>
</dbReference>
<reference evidence="13" key="1">
    <citation type="submission" date="2021-02" db="EMBL/GenBank/DDBJ databases">
        <authorList>
            <person name="Dougan E. K."/>
            <person name="Rhodes N."/>
            <person name="Thang M."/>
            <person name="Chan C."/>
        </authorList>
    </citation>
    <scope>NUCLEOTIDE SEQUENCE</scope>
</reference>
<dbReference type="PANTHER" id="PTHR12241:SF31">
    <property type="entry name" value="POLYGLUTAMYLASE COMPLEX SUBUNIT TTLL1"/>
    <property type="match status" value="1"/>
</dbReference>
<proteinExistence type="inferred from homology"/>
<comment type="subcellular location">
    <subcellularLocation>
        <location evidence="1">Cytoplasm</location>
        <location evidence="1">Cytoskeleton</location>
        <location evidence="1">Cilium basal body</location>
    </subcellularLocation>
</comment>
<feature type="compositionally biased region" description="Acidic residues" evidence="11">
    <location>
        <begin position="157"/>
        <end position="179"/>
    </location>
</feature>
<feature type="compositionally biased region" description="Basic and acidic residues" evidence="11">
    <location>
        <begin position="529"/>
        <end position="541"/>
    </location>
</feature>
<organism evidence="13 14">
    <name type="scientific">Polarella glacialis</name>
    <name type="common">Dinoflagellate</name>
    <dbReference type="NCBI Taxonomy" id="89957"/>
    <lineage>
        <taxon>Eukaryota</taxon>
        <taxon>Sar</taxon>
        <taxon>Alveolata</taxon>
        <taxon>Dinophyceae</taxon>
        <taxon>Suessiales</taxon>
        <taxon>Suessiaceae</taxon>
        <taxon>Polarella</taxon>
    </lineage>
</organism>
<dbReference type="Gene3D" id="3.30.470.20">
    <property type="entry name" value="ATP-grasp fold, B domain"/>
    <property type="match status" value="1"/>
</dbReference>
<evidence type="ECO:0000256" key="5">
    <source>
        <dbReference type="ARBA" id="ARBA00022701"/>
    </source>
</evidence>
<dbReference type="Pfam" id="PF03133">
    <property type="entry name" value="TTL"/>
    <property type="match status" value="1"/>
</dbReference>
<evidence type="ECO:0000259" key="12">
    <source>
        <dbReference type="PROSITE" id="PS51857"/>
    </source>
</evidence>
<evidence type="ECO:0000256" key="9">
    <source>
        <dbReference type="ARBA" id="ARBA00023212"/>
    </source>
</evidence>
<dbReference type="GO" id="GO:0005874">
    <property type="term" value="C:microtubule"/>
    <property type="evidence" value="ECO:0007669"/>
    <property type="project" value="UniProtKB-KW"/>
</dbReference>
<keyword evidence="5" id="KW-0493">Microtubule</keyword>
<evidence type="ECO:0000256" key="3">
    <source>
        <dbReference type="ARBA" id="ARBA00022490"/>
    </source>
</evidence>
<evidence type="ECO:0000256" key="6">
    <source>
        <dbReference type="ARBA" id="ARBA00022741"/>
    </source>
</evidence>
<keyword evidence="8" id="KW-0969">Cilium</keyword>
<accession>A0A813KEX1</accession>
<dbReference type="Gene3D" id="2.40.50.140">
    <property type="entry name" value="Nucleic acid-binding proteins"/>
    <property type="match status" value="1"/>
</dbReference>
<keyword evidence="9" id="KW-0206">Cytoskeleton</keyword>
<dbReference type="Pfam" id="PF00313">
    <property type="entry name" value="CSD"/>
    <property type="match status" value="1"/>
</dbReference>
<dbReference type="GO" id="GO:0000226">
    <property type="term" value="P:microtubule cytoskeleton organization"/>
    <property type="evidence" value="ECO:0007669"/>
    <property type="project" value="TreeGrafter"/>
</dbReference>
<dbReference type="GO" id="GO:0036064">
    <property type="term" value="C:ciliary basal body"/>
    <property type="evidence" value="ECO:0007669"/>
    <property type="project" value="TreeGrafter"/>
</dbReference>
<feature type="region of interest" description="Disordered" evidence="11">
    <location>
        <begin position="513"/>
        <end position="541"/>
    </location>
</feature>
<evidence type="ECO:0000313" key="14">
    <source>
        <dbReference type="Proteomes" id="UP000626109"/>
    </source>
</evidence>
<dbReference type="EMBL" id="CAJNNW010030930">
    <property type="protein sequence ID" value="CAE8705244.1"/>
    <property type="molecule type" value="Genomic_DNA"/>
</dbReference>
<feature type="compositionally biased region" description="Basic and acidic residues" evidence="11">
    <location>
        <begin position="180"/>
        <end position="192"/>
    </location>
</feature>